<dbReference type="PANTHER" id="PTHR21584:SF9">
    <property type="entry name" value="G2 AND S PHASE-EXPRESSED PROTEIN 1 N-TERMINAL DOMAIN-CONTAINING PROTEIN"/>
    <property type="match status" value="1"/>
</dbReference>
<keyword evidence="2" id="KW-0963">Cytoplasm</keyword>
<feature type="compositionally biased region" description="Low complexity" evidence="5">
    <location>
        <begin position="495"/>
        <end position="506"/>
    </location>
</feature>
<reference evidence="7" key="2">
    <citation type="submission" date="2021-01" db="UniProtKB">
        <authorList>
            <consortium name="EnsemblMetazoa"/>
        </authorList>
    </citation>
    <scope>IDENTIFICATION</scope>
</reference>
<feature type="compositionally biased region" description="Polar residues" evidence="5">
    <location>
        <begin position="572"/>
        <end position="591"/>
    </location>
</feature>
<comment type="subcellular location">
    <subcellularLocation>
        <location evidence="1">Cytoplasm</location>
        <location evidence="1">Cytoskeleton</location>
    </subcellularLocation>
</comment>
<dbReference type="GO" id="GO:0008017">
    <property type="term" value="F:microtubule binding"/>
    <property type="evidence" value="ECO:0000318"/>
    <property type="project" value="GO_Central"/>
</dbReference>
<feature type="domain" description="G2 and S phase-expressed protein 1 N-terminal" evidence="6">
    <location>
        <begin position="23"/>
        <end position="130"/>
    </location>
</feature>
<feature type="compositionally biased region" description="Polar residues" evidence="5">
    <location>
        <begin position="449"/>
        <end position="476"/>
    </location>
</feature>
<evidence type="ECO:0000256" key="3">
    <source>
        <dbReference type="ARBA" id="ARBA00022553"/>
    </source>
</evidence>
<dbReference type="OMA" id="ITMENDS"/>
<evidence type="ECO:0000256" key="1">
    <source>
        <dbReference type="ARBA" id="ARBA00004245"/>
    </source>
</evidence>
<dbReference type="EnsemblMetazoa" id="XM_790718">
    <property type="protein sequence ID" value="XP_795811"/>
    <property type="gene ID" value="LOC591138"/>
</dbReference>
<dbReference type="GO" id="GO:0015630">
    <property type="term" value="C:microtubule cytoskeleton"/>
    <property type="evidence" value="ECO:0000318"/>
    <property type="project" value="GO_Central"/>
</dbReference>
<dbReference type="InterPro" id="IPR032768">
    <property type="entry name" value="GTSE1_N"/>
</dbReference>
<reference evidence="8" key="1">
    <citation type="submission" date="2015-02" db="EMBL/GenBank/DDBJ databases">
        <title>Genome sequencing for Strongylocentrotus purpuratus.</title>
        <authorList>
            <person name="Murali S."/>
            <person name="Liu Y."/>
            <person name="Vee V."/>
            <person name="English A."/>
            <person name="Wang M."/>
            <person name="Skinner E."/>
            <person name="Han Y."/>
            <person name="Muzny D.M."/>
            <person name="Worley K.C."/>
            <person name="Gibbs R.A."/>
        </authorList>
    </citation>
    <scope>NUCLEOTIDE SEQUENCE</scope>
</reference>
<dbReference type="RefSeq" id="XP_795811.3">
    <property type="nucleotide sequence ID" value="XM_790718.5"/>
</dbReference>
<feature type="region of interest" description="Disordered" evidence="5">
    <location>
        <begin position="619"/>
        <end position="650"/>
    </location>
</feature>
<protein>
    <recommendedName>
        <fullName evidence="6">G2 and S phase-expressed protein 1 N-terminal domain-containing protein</fullName>
    </recommendedName>
</protein>
<feature type="compositionally biased region" description="Polar residues" evidence="5">
    <location>
        <begin position="381"/>
        <end position="398"/>
    </location>
</feature>
<keyword evidence="4" id="KW-0206">Cytoskeleton</keyword>
<dbReference type="InterPro" id="IPR026657">
    <property type="entry name" value="DDA3/GTSE-1"/>
</dbReference>
<feature type="compositionally biased region" description="Low complexity" evidence="5">
    <location>
        <begin position="113"/>
        <end position="131"/>
    </location>
</feature>
<dbReference type="PANTHER" id="PTHR21584">
    <property type="entry name" value="DIFFERENTIAL DISPLAY AND ACTIVATED BY P53 DDA3 /G2 S PHASE EXPRESSED 1"/>
    <property type="match status" value="1"/>
</dbReference>
<dbReference type="Pfam" id="PF15259">
    <property type="entry name" value="GTSE1_N"/>
    <property type="match status" value="1"/>
</dbReference>
<evidence type="ECO:0000256" key="4">
    <source>
        <dbReference type="ARBA" id="ARBA00023212"/>
    </source>
</evidence>
<dbReference type="AlphaFoldDB" id="A0A7M7RH91"/>
<evidence type="ECO:0000313" key="7">
    <source>
        <dbReference type="EnsemblMetazoa" id="XP_795811"/>
    </source>
</evidence>
<evidence type="ECO:0000256" key="5">
    <source>
        <dbReference type="SAM" id="MobiDB-lite"/>
    </source>
</evidence>
<accession>A0A7M7RH91</accession>
<keyword evidence="8" id="KW-1185">Reference proteome</keyword>
<dbReference type="Proteomes" id="UP000007110">
    <property type="component" value="Unassembled WGS sequence"/>
</dbReference>
<feature type="region of interest" description="Disordered" evidence="5">
    <location>
        <begin position="201"/>
        <end position="535"/>
    </location>
</feature>
<feature type="compositionally biased region" description="Basic and acidic residues" evidence="5">
    <location>
        <begin position="156"/>
        <end position="177"/>
    </location>
</feature>
<feature type="compositionally biased region" description="Polar residues" evidence="5">
    <location>
        <begin position="514"/>
        <end position="524"/>
    </location>
</feature>
<evidence type="ECO:0000256" key="2">
    <source>
        <dbReference type="ARBA" id="ARBA00022490"/>
    </source>
</evidence>
<feature type="compositionally biased region" description="Polar residues" evidence="5">
    <location>
        <begin position="276"/>
        <end position="291"/>
    </location>
</feature>
<sequence>MDKITMENDSDTKMSSSSIDDLALIENETFDFDLPVSPQECHGGQLIDIWEKDDEMVEDEDEVFIGPVGFKEKCVATNAELAIAEQKPMSPPTAEQYASLFKEAMSVSLELQRNSSKSRSSSSNSSDSDSSLTKASGRKTSVAPALDSIQESSGAMKERKVGEKYARCEAAGDSKSELECFKREVKKEIRCPVRRGTVTIATNVPSPYPTAKDCTNTEPKRDPPAKVLHPRPPAQGVKPRGRGSMLPTRGLRRPAPVSARQGDDSAAPHNYRPEIGTTNPQGSTKIPSSGIQKPAVKKLVNPKVSGLKRPGFTSGSKSTNGVSSEAKTDSVPATKLPTKKIGLIKPSAISRPTHRNGTAGPAANKHQPMKATMSFGAGAATNGTGPSKRTTITPQVPSTGKRKNPTPRAATPSTPVFQEKKVVPKRLLGSGAGGNTTPAKGAVTPRRCSISTLPRPSTPVQPSTPHTRHTSITVPLSSAGPASARRRSGIPTPNRRASTSTRPASRLAVPTAISRPQSAQAAQKESSRFSPLLLSPLLTPPQFKLSPEGPEPEEKVAIKPFHVDDSIPPPNATISSSPELPTPELTSTATKTPHPDNVLRTRTNLQETVKEAGPVTKVATPKEKPSVGMLIDFGSATPKDKKGSKTPKQLGRAAIKENLLIDF</sequence>
<feature type="region of interest" description="Disordered" evidence="5">
    <location>
        <begin position="562"/>
        <end position="598"/>
    </location>
</feature>
<feature type="region of interest" description="Disordered" evidence="5">
    <location>
        <begin position="111"/>
        <end position="177"/>
    </location>
</feature>
<dbReference type="InParanoid" id="A0A7M7RH91"/>
<organism evidence="7 8">
    <name type="scientific">Strongylocentrotus purpuratus</name>
    <name type="common">Purple sea urchin</name>
    <dbReference type="NCBI Taxonomy" id="7668"/>
    <lineage>
        <taxon>Eukaryota</taxon>
        <taxon>Metazoa</taxon>
        <taxon>Echinodermata</taxon>
        <taxon>Eleutherozoa</taxon>
        <taxon>Echinozoa</taxon>
        <taxon>Echinoidea</taxon>
        <taxon>Euechinoidea</taxon>
        <taxon>Echinacea</taxon>
        <taxon>Camarodonta</taxon>
        <taxon>Echinidea</taxon>
        <taxon>Strongylocentrotidae</taxon>
        <taxon>Strongylocentrotus</taxon>
    </lineage>
</organism>
<evidence type="ECO:0000259" key="6">
    <source>
        <dbReference type="Pfam" id="PF15259"/>
    </source>
</evidence>
<evidence type="ECO:0000313" key="8">
    <source>
        <dbReference type="Proteomes" id="UP000007110"/>
    </source>
</evidence>
<dbReference type="OrthoDB" id="10072587at2759"/>
<dbReference type="GeneID" id="591138"/>
<dbReference type="KEGG" id="spu:591138"/>
<feature type="compositionally biased region" description="Polar residues" evidence="5">
    <location>
        <begin position="313"/>
        <end position="325"/>
    </location>
</feature>
<proteinExistence type="predicted"/>
<keyword evidence="3" id="KW-0597">Phosphoprotein</keyword>
<name>A0A7M7RH91_STRPU</name>